<evidence type="ECO:0000256" key="2">
    <source>
        <dbReference type="ARBA" id="ARBA00022692"/>
    </source>
</evidence>
<name>A0AAV7HMQ6_DENCH</name>
<dbReference type="PANTHER" id="PTHR30238:SF0">
    <property type="entry name" value="THYLAKOID MEMBRANE PROTEIN TERC, CHLOROPLASTIC"/>
    <property type="match status" value="1"/>
</dbReference>
<evidence type="ECO:0000313" key="7">
    <source>
        <dbReference type="Proteomes" id="UP000775213"/>
    </source>
</evidence>
<evidence type="ECO:0008006" key="8">
    <source>
        <dbReference type="Google" id="ProtNLM"/>
    </source>
</evidence>
<evidence type="ECO:0000256" key="4">
    <source>
        <dbReference type="ARBA" id="ARBA00023136"/>
    </source>
</evidence>
<evidence type="ECO:0000256" key="3">
    <source>
        <dbReference type="ARBA" id="ARBA00022989"/>
    </source>
</evidence>
<dbReference type="Proteomes" id="UP000775213">
    <property type="component" value="Unassembled WGS sequence"/>
</dbReference>
<evidence type="ECO:0000256" key="5">
    <source>
        <dbReference type="SAM" id="Phobius"/>
    </source>
</evidence>
<feature type="transmembrane region" description="Helical" evidence="5">
    <location>
        <begin position="182"/>
        <end position="207"/>
    </location>
</feature>
<dbReference type="GO" id="GO:0016020">
    <property type="term" value="C:membrane"/>
    <property type="evidence" value="ECO:0007669"/>
    <property type="project" value="UniProtKB-SubCell"/>
</dbReference>
<feature type="transmembrane region" description="Helical" evidence="5">
    <location>
        <begin position="116"/>
        <end position="135"/>
    </location>
</feature>
<organism evidence="6 7">
    <name type="scientific">Dendrobium chrysotoxum</name>
    <name type="common">Orchid</name>
    <dbReference type="NCBI Taxonomy" id="161865"/>
    <lineage>
        <taxon>Eukaryota</taxon>
        <taxon>Viridiplantae</taxon>
        <taxon>Streptophyta</taxon>
        <taxon>Embryophyta</taxon>
        <taxon>Tracheophyta</taxon>
        <taxon>Spermatophyta</taxon>
        <taxon>Magnoliopsida</taxon>
        <taxon>Liliopsida</taxon>
        <taxon>Asparagales</taxon>
        <taxon>Orchidaceae</taxon>
        <taxon>Epidendroideae</taxon>
        <taxon>Malaxideae</taxon>
        <taxon>Dendrobiinae</taxon>
        <taxon>Dendrobium</taxon>
    </lineage>
</organism>
<keyword evidence="4 5" id="KW-0472">Membrane</keyword>
<dbReference type="PANTHER" id="PTHR30238">
    <property type="entry name" value="MEMBRANE BOUND PREDICTED REDOX MODULATOR"/>
    <property type="match status" value="1"/>
</dbReference>
<sequence length="585" mass="66111">MAFASLIHRSSVQIPLRFESGNSRARTSLSSSIHFAYSSMRRAGFSSTLDGGRCCQCIPWNRMQCFKETSQEDFKLEEDLQIGGHQSCDEDGNIKNAASDTSLDCQNGTINRQSSIRTVTFFVLAAVTFGIALGLKDGLDKASEYFAGYILEQSLSVDNLFVFILIFNYFKVPIEYQSRVLSYGIAGAIIFRAIIILLGVATIQLFFAEEEDTDLADNFIVRTCQKFIPVTAHYDGDRFITIEDGVWKATPLLLTVAVIELSDIAFAVDSIPAVFGVTRDPFIVFSSNLFAISEDVPWCMLFADDILIDKTREGVEGKLELWRSTLESKGFRLSRSKTEYMECNFSSNRPSEGIVTLSDQVINKSTHFRYLGSIVQSDDEIDGDIISRIQVGWLKWRNASGLLCDRKVPLKLKGKFYKLVVRPAMLYGVECWPLKEKHNTKLSVAEMRMLRWMSSFTLRDRIRNEHIREKVGVAPVEDKIRESRLRWFGHIKWWPSNDPVRKVEVLDLTYVKKGLRSIYTLISGSMSELEYLQPAIGIVLGFIGVKMIFDFFGYHITTEVSLGFVATSISSAVLLSLVKRSNSEE</sequence>
<reference evidence="6 7" key="1">
    <citation type="journal article" date="2021" name="Hortic Res">
        <title>Chromosome-scale assembly of the Dendrobium chrysotoxum genome enhances the understanding of orchid evolution.</title>
        <authorList>
            <person name="Zhang Y."/>
            <person name="Zhang G.Q."/>
            <person name="Zhang D."/>
            <person name="Liu X.D."/>
            <person name="Xu X.Y."/>
            <person name="Sun W.H."/>
            <person name="Yu X."/>
            <person name="Zhu X."/>
            <person name="Wang Z.W."/>
            <person name="Zhao X."/>
            <person name="Zhong W.Y."/>
            <person name="Chen H."/>
            <person name="Yin W.L."/>
            <person name="Huang T."/>
            <person name="Niu S.C."/>
            <person name="Liu Z.J."/>
        </authorList>
    </citation>
    <scope>NUCLEOTIDE SEQUENCE [LARGE SCALE GENOMIC DNA]</scope>
    <source>
        <strain evidence="6">Lindl</strain>
    </source>
</reference>
<protein>
    <recommendedName>
        <fullName evidence="8">Reverse transcriptase domain-containing protein</fullName>
    </recommendedName>
</protein>
<dbReference type="Pfam" id="PF03741">
    <property type="entry name" value="TerC"/>
    <property type="match status" value="1"/>
</dbReference>
<keyword evidence="2 5" id="KW-0812">Transmembrane</keyword>
<keyword evidence="7" id="KW-1185">Reference proteome</keyword>
<feature type="transmembrane region" description="Helical" evidence="5">
    <location>
        <begin position="147"/>
        <end position="170"/>
    </location>
</feature>
<comment type="caution">
    <text evidence="6">The sequence shown here is derived from an EMBL/GenBank/DDBJ whole genome shotgun (WGS) entry which is preliminary data.</text>
</comment>
<comment type="subcellular location">
    <subcellularLocation>
        <location evidence="1">Membrane</location>
        <topology evidence="1">Multi-pass membrane protein</topology>
    </subcellularLocation>
</comment>
<keyword evidence="3 5" id="KW-1133">Transmembrane helix</keyword>
<gene>
    <name evidence="6" type="ORF">IEQ34_002185</name>
</gene>
<dbReference type="EMBL" id="JAGFBR010000003">
    <property type="protein sequence ID" value="KAH0468953.1"/>
    <property type="molecule type" value="Genomic_DNA"/>
</dbReference>
<dbReference type="InterPro" id="IPR005496">
    <property type="entry name" value="Integral_membrane_TerC"/>
</dbReference>
<dbReference type="AlphaFoldDB" id="A0AAV7HMQ6"/>
<evidence type="ECO:0000256" key="1">
    <source>
        <dbReference type="ARBA" id="ARBA00004141"/>
    </source>
</evidence>
<evidence type="ECO:0000313" key="6">
    <source>
        <dbReference type="EMBL" id="KAH0468953.1"/>
    </source>
</evidence>
<accession>A0AAV7HMQ6</accession>
<feature type="transmembrane region" description="Helical" evidence="5">
    <location>
        <begin position="561"/>
        <end position="578"/>
    </location>
</feature>
<proteinExistence type="predicted"/>